<dbReference type="CDD" id="cd00221">
    <property type="entry name" value="Vsr"/>
    <property type="match status" value="1"/>
</dbReference>
<dbReference type="GO" id="GO:0004519">
    <property type="term" value="F:endonuclease activity"/>
    <property type="evidence" value="ECO:0007669"/>
    <property type="project" value="UniProtKB-KW"/>
</dbReference>
<evidence type="ECO:0000313" key="8">
    <source>
        <dbReference type="Proteomes" id="UP001595705"/>
    </source>
</evidence>
<keyword evidence="8" id="KW-1185">Reference proteome</keyword>
<evidence type="ECO:0000313" key="7">
    <source>
        <dbReference type="EMBL" id="MFC3716506.1"/>
    </source>
</evidence>
<gene>
    <name evidence="7" type="ORF">ACFONC_10105</name>
</gene>
<sequence>MDVVDRATRSRMMSGIRGKDTKPELAVRSFLHRAGLRFRLHARLPGKPDLVLPRYRTAVFVHGCFWHRHEGCRYATTPASNVEFWQEKFAANVQRDARAKQQLEEAGWRVETVWACQLGEAELSRLADRIRNNAPGERD</sequence>
<dbReference type="RefSeq" id="WP_386743715.1">
    <property type="nucleotide sequence ID" value="NZ_JBHRYA010000007.1"/>
</dbReference>
<dbReference type="Proteomes" id="UP001595705">
    <property type="component" value="Unassembled WGS sequence"/>
</dbReference>
<dbReference type="InterPro" id="IPR011335">
    <property type="entry name" value="Restrct_endonuc-II-like"/>
</dbReference>
<organism evidence="7 8">
    <name type="scientific">Luteimonas soli</name>
    <dbReference type="NCBI Taxonomy" id="1648966"/>
    <lineage>
        <taxon>Bacteria</taxon>
        <taxon>Pseudomonadati</taxon>
        <taxon>Pseudomonadota</taxon>
        <taxon>Gammaproteobacteria</taxon>
        <taxon>Lysobacterales</taxon>
        <taxon>Lysobacteraceae</taxon>
        <taxon>Luteimonas</taxon>
    </lineage>
</organism>
<accession>A0ABV7XK15</accession>
<dbReference type="Gene3D" id="3.40.960.10">
    <property type="entry name" value="VSR Endonuclease"/>
    <property type="match status" value="1"/>
</dbReference>
<dbReference type="InterPro" id="IPR004603">
    <property type="entry name" value="DNA_mismatch_endonuc_vsr"/>
</dbReference>
<dbReference type="NCBIfam" id="TIGR00632">
    <property type="entry name" value="vsr"/>
    <property type="match status" value="1"/>
</dbReference>
<protein>
    <recommendedName>
        <fullName evidence="6">Very short patch repair endonuclease</fullName>
        <ecNumber evidence="6">3.1.-.-</ecNumber>
    </recommendedName>
</protein>
<keyword evidence="4 6" id="KW-0378">Hydrolase</keyword>
<keyword evidence="1 6" id="KW-0540">Nuclease</keyword>
<comment type="similarity">
    <text evidence="6">Belongs to the vsr family.</text>
</comment>
<dbReference type="SUPFAM" id="SSF52980">
    <property type="entry name" value="Restriction endonuclease-like"/>
    <property type="match status" value="1"/>
</dbReference>
<keyword evidence="3 6" id="KW-0227">DNA damage</keyword>
<dbReference type="EC" id="3.1.-.-" evidence="6"/>
<comment type="caution">
    <text evidence="7">The sequence shown here is derived from an EMBL/GenBank/DDBJ whole genome shotgun (WGS) entry which is preliminary data.</text>
</comment>
<name>A0ABV7XK15_9GAMM</name>
<dbReference type="Pfam" id="PF03852">
    <property type="entry name" value="Vsr"/>
    <property type="match status" value="1"/>
</dbReference>
<evidence type="ECO:0000256" key="5">
    <source>
        <dbReference type="ARBA" id="ARBA00023204"/>
    </source>
</evidence>
<keyword evidence="2 6" id="KW-0255">Endonuclease</keyword>
<evidence type="ECO:0000256" key="6">
    <source>
        <dbReference type="PIRNR" id="PIRNR018267"/>
    </source>
</evidence>
<evidence type="ECO:0000256" key="1">
    <source>
        <dbReference type="ARBA" id="ARBA00022722"/>
    </source>
</evidence>
<proteinExistence type="inferred from homology"/>
<comment type="function">
    <text evidence="6">May nick specific sequences that contain T:G mispairs resulting from m5C-deamination.</text>
</comment>
<dbReference type="PIRSF" id="PIRSF018267">
    <property type="entry name" value="VSR_endonuc"/>
    <property type="match status" value="1"/>
</dbReference>
<evidence type="ECO:0000256" key="4">
    <source>
        <dbReference type="ARBA" id="ARBA00022801"/>
    </source>
</evidence>
<evidence type="ECO:0000256" key="3">
    <source>
        <dbReference type="ARBA" id="ARBA00022763"/>
    </source>
</evidence>
<evidence type="ECO:0000256" key="2">
    <source>
        <dbReference type="ARBA" id="ARBA00022759"/>
    </source>
</evidence>
<reference evidence="8" key="1">
    <citation type="journal article" date="2019" name="Int. J. Syst. Evol. Microbiol.">
        <title>The Global Catalogue of Microorganisms (GCM) 10K type strain sequencing project: providing services to taxonomists for standard genome sequencing and annotation.</title>
        <authorList>
            <consortium name="The Broad Institute Genomics Platform"/>
            <consortium name="The Broad Institute Genome Sequencing Center for Infectious Disease"/>
            <person name="Wu L."/>
            <person name="Ma J."/>
        </authorList>
    </citation>
    <scope>NUCLEOTIDE SEQUENCE [LARGE SCALE GENOMIC DNA]</scope>
    <source>
        <strain evidence="8">KCTC 42441</strain>
    </source>
</reference>
<dbReference type="EMBL" id="JBHRYA010000007">
    <property type="protein sequence ID" value="MFC3716506.1"/>
    <property type="molecule type" value="Genomic_DNA"/>
</dbReference>
<keyword evidence="5 6" id="KW-0234">DNA repair</keyword>